<keyword evidence="3" id="KW-0689">Ribosomal protein</keyword>
<dbReference type="GO" id="GO:0002181">
    <property type="term" value="P:cytoplasmic translation"/>
    <property type="evidence" value="ECO:0007669"/>
    <property type="project" value="TreeGrafter"/>
</dbReference>
<dbReference type="Pfam" id="PF17777">
    <property type="entry name" value="RL10P_insert"/>
    <property type="match status" value="1"/>
</dbReference>
<dbReference type="InterPro" id="IPR043164">
    <property type="entry name" value="Ribosomal_uL10-like_insert_sf"/>
</dbReference>
<evidence type="ECO:0000256" key="5">
    <source>
        <dbReference type="ARBA" id="ARBA00035202"/>
    </source>
</evidence>
<sequence length="247" mass="26981">MPREDRVTWKSSCFLKIIQLLDDNLKRFTVGADSMDSTQMQPIRLSVRRWDGCGVDRQEHRDARGHLRASGEQPSSGGTVASYLGESGFCVTKEDLTEIRDMLLANKVPAAAGAGATAPYEVTVPAQDIGLGSKKTSFFQALGIATKISRGTIEILKGVCDVASICLQMGYPVASVPRSTINGYKGVLALSVETDDTFPLLKRSWSSWLIHLHLWLLPLWPAIAPAKVEAKEELEESNEDMGFGVLD</sequence>
<dbReference type="Ensembl" id="ENSUMAT00000028868.1">
    <property type="protein sequence ID" value="ENSUMAP00000024368.1"/>
    <property type="gene ID" value="ENSUMAG00000017738.1"/>
</dbReference>
<dbReference type="PANTHER" id="PTHR45699">
    <property type="entry name" value="60S ACIDIC RIBOSOMAL PROTEIN P0"/>
    <property type="match status" value="1"/>
</dbReference>
<organism evidence="8">
    <name type="scientific">Ursus maritimus</name>
    <name type="common">Polar bear</name>
    <name type="synonym">Thalarctos maritimus</name>
    <dbReference type="NCBI Taxonomy" id="29073"/>
    <lineage>
        <taxon>Eukaryota</taxon>
        <taxon>Metazoa</taxon>
        <taxon>Chordata</taxon>
        <taxon>Craniata</taxon>
        <taxon>Vertebrata</taxon>
        <taxon>Euteleostomi</taxon>
        <taxon>Mammalia</taxon>
        <taxon>Eutheria</taxon>
        <taxon>Laurasiatheria</taxon>
        <taxon>Carnivora</taxon>
        <taxon>Caniformia</taxon>
        <taxon>Ursidae</taxon>
        <taxon>Ursus</taxon>
    </lineage>
</organism>
<dbReference type="GO" id="GO:0070180">
    <property type="term" value="F:large ribosomal subunit rRNA binding"/>
    <property type="evidence" value="ECO:0007669"/>
    <property type="project" value="TreeGrafter"/>
</dbReference>
<comment type="function">
    <text evidence="1">Ribosomal protein P0 is the functional equivalent of E.coli protein L10.</text>
</comment>
<dbReference type="GeneTree" id="ENSGT00390000017839"/>
<dbReference type="Gene3D" id="3.90.105.20">
    <property type="match status" value="1"/>
</dbReference>
<dbReference type="AlphaFoldDB" id="A0A452UTC1"/>
<evidence type="ECO:0000313" key="8">
    <source>
        <dbReference type="Ensembl" id="ENSUMAP00000024368"/>
    </source>
</evidence>
<dbReference type="GO" id="GO:0022625">
    <property type="term" value="C:cytosolic large ribosomal subunit"/>
    <property type="evidence" value="ECO:0007669"/>
    <property type="project" value="TreeGrafter"/>
</dbReference>
<evidence type="ECO:0000256" key="2">
    <source>
        <dbReference type="ARBA" id="ARBA00008889"/>
    </source>
</evidence>
<accession>A0A452UTC1</accession>
<evidence type="ECO:0000256" key="1">
    <source>
        <dbReference type="ARBA" id="ARBA00002200"/>
    </source>
</evidence>
<evidence type="ECO:0000259" key="7">
    <source>
        <dbReference type="Pfam" id="PF17777"/>
    </source>
</evidence>
<evidence type="ECO:0000256" key="6">
    <source>
        <dbReference type="ARBA" id="ARBA00035444"/>
    </source>
</evidence>
<evidence type="ECO:0000256" key="4">
    <source>
        <dbReference type="ARBA" id="ARBA00023274"/>
    </source>
</evidence>
<dbReference type="PANTHER" id="PTHR45699:SF3">
    <property type="entry name" value="LARGE RIBOSOMAL SUBUNIT PROTEIN UL10"/>
    <property type="match status" value="1"/>
</dbReference>
<dbReference type="InterPro" id="IPR040637">
    <property type="entry name" value="Ribosomal_uL10-like_insert"/>
</dbReference>
<dbReference type="GO" id="GO:0000027">
    <property type="term" value="P:ribosomal large subunit assembly"/>
    <property type="evidence" value="ECO:0007669"/>
    <property type="project" value="TreeGrafter"/>
</dbReference>
<dbReference type="GO" id="GO:0003735">
    <property type="term" value="F:structural constituent of ribosome"/>
    <property type="evidence" value="ECO:0007669"/>
    <property type="project" value="TreeGrafter"/>
</dbReference>
<evidence type="ECO:0000256" key="3">
    <source>
        <dbReference type="ARBA" id="ARBA00022980"/>
    </source>
</evidence>
<keyword evidence="4" id="KW-0687">Ribonucleoprotein</keyword>
<comment type="similarity">
    <text evidence="2">Belongs to the universal ribosomal protein uL10 family.</text>
</comment>
<feature type="domain" description="Large ribosomal subunit protein uL10-like insertion" evidence="7">
    <location>
        <begin position="112"/>
        <end position="157"/>
    </location>
</feature>
<dbReference type="InterPro" id="IPR050323">
    <property type="entry name" value="Ribosomal_protein_uL10"/>
</dbReference>
<protein>
    <recommendedName>
        <fullName evidence="5">Large ribosomal subunit protein uL10</fullName>
    </recommendedName>
    <alternativeName>
        <fullName evidence="6">60S acidic ribosomal protein P0</fullName>
    </alternativeName>
</protein>
<reference evidence="8" key="1">
    <citation type="submission" date="2019-03" db="UniProtKB">
        <authorList>
            <consortium name="Ensembl"/>
        </authorList>
    </citation>
    <scope>IDENTIFICATION</scope>
</reference>
<name>A0A452UTC1_URSMA</name>
<dbReference type="OMA" id="WKSSCFL"/>
<proteinExistence type="inferred from homology"/>